<dbReference type="SUPFAM" id="SSF81324">
    <property type="entry name" value="Voltage-gated potassium channels"/>
    <property type="match status" value="1"/>
</dbReference>
<keyword evidence="5" id="KW-0406">Ion transport</keyword>
<dbReference type="PANTHER" id="PTHR11537:SF254">
    <property type="entry name" value="POTASSIUM VOLTAGE-GATED CHANNEL PROTEIN SHAB"/>
    <property type="match status" value="1"/>
</dbReference>
<dbReference type="PATRIC" id="fig|1423782.4.peg.832"/>
<dbReference type="STRING" id="1423782.FD32_GL000804"/>
<gene>
    <name evidence="11" type="ORF">FD32_GL000804</name>
</gene>
<dbReference type="AlphaFoldDB" id="A0A0R1X537"/>
<feature type="transmembrane region" description="Helical" evidence="9">
    <location>
        <begin position="12"/>
        <end position="32"/>
    </location>
</feature>
<feature type="domain" description="Potassium channel" evidence="10">
    <location>
        <begin position="132"/>
        <end position="203"/>
    </location>
</feature>
<dbReference type="GO" id="GO:0008076">
    <property type="term" value="C:voltage-gated potassium channel complex"/>
    <property type="evidence" value="ECO:0007669"/>
    <property type="project" value="InterPro"/>
</dbReference>
<dbReference type="PRINTS" id="PR00169">
    <property type="entry name" value="KCHANNEL"/>
</dbReference>
<comment type="subcellular location">
    <subcellularLocation>
        <location evidence="1">Membrane</location>
        <topology evidence="1">Multi-pass membrane protein</topology>
    </subcellularLocation>
</comment>
<keyword evidence="7" id="KW-0407">Ion channel</keyword>
<feature type="transmembrane region" description="Helical" evidence="9">
    <location>
        <begin position="178"/>
        <end position="203"/>
    </location>
</feature>
<dbReference type="PANTHER" id="PTHR11537">
    <property type="entry name" value="VOLTAGE-GATED POTASSIUM CHANNEL"/>
    <property type="match status" value="1"/>
</dbReference>
<keyword evidence="3 9" id="KW-0812">Transmembrane</keyword>
<dbReference type="InterPro" id="IPR027359">
    <property type="entry name" value="Volt_channel_dom_sf"/>
</dbReference>
<keyword evidence="12" id="KW-1185">Reference proteome</keyword>
<feature type="transmembrane region" description="Helical" evidence="9">
    <location>
        <begin position="44"/>
        <end position="63"/>
    </location>
</feature>
<evidence type="ECO:0000256" key="4">
    <source>
        <dbReference type="ARBA" id="ARBA00022989"/>
    </source>
</evidence>
<name>A0A0R1X537_9LACO</name>
<keyword evidence="2" id="KW-0813">Transport</keyword>
<evidence type="ECO:0000256" key="3">
    <source>
        <dbReference type="ARBA" id="ARBA00022692"/>
    </source>
</evidence>
<dbReference type="GO" id="GO:0001508">
    <property type="term" value="P:action potential"/>
    <property type="evidence" value="ECO:0007669"/>
    <property type="project" value="TreeGrafter"/>
</dbReference>
<feature type="transmembrane region" description="Helical" evidence="9">
    <location>
        <begin position="123"/>
        <end position="144"/>
    </location>
</feature>
<dbReference type="EMBL" id="AZGM01000125">
    <property type="protein sequence ID" value="KRM25399.1"/>
    <property type="molecule type" value="Genomic_DNA"/>
</dbReference>
<protein>
    <submittedName>
        <fullName evidence="11">Ion channel</fullName>
    </submittedName>
</protein>
<feature type="coiled-coil region" evidence="8">
    <location>
        <begin position="211"/>
        <end position="241"/>
    </location>
</feature>
<reference evidence="11 12" key="1">
    <citation type="journal article" date="2015" name="Genome Announc.">
        <title>Expanding the biotechnology potential of lactobacilli through comparative genomics of 213 strains and associated genera.</title>
        <authorList>
            <person name="Sun Z."/>
            <person name="Harris H.M."/>
            <person name="McCann A."/>
            <person name="Guo C."/>
            <person name="Argimon S."/>
            <person name="Zhang W."/>
            <person name="Yang X."/>
            <person name="Jeffery I.B."/>
            <person name="Cooney J.C."/>
            <person name="Kagawa T.F."/>
            <person name="Liu W."/>
            <person name="Song Y."/>
            <person name="Salvetti E."/>
            <person name="Wrobel A."/>
            <person name="Rasinkangas P."/>
            <person name="Parkhill J."/>
            <person name="Rea M.C."/>
            <person name="O'Sullivan O."/>
            <person name="Ritari J."/>
            <person name="Douillard F.P."/>
            <person name="Paul Ross R."/>
            <person name="Yang R."/>
            <person name="Briner A.E."/>
            <person name="Felis G.E."/>
            <person name="de Vos W.M."/>
            <person name="Barrangou R."/>
            <person name="Klaenhammer T.R."/>
            <person name="Caufield P.W."/>
            <person name="Cui Y."/>
            <person name="Zhang H."/>
            <person name="O'Toole P.W."/>
        </authorList>
    </citation>
    <scope>NUCLEOTIDE SEQUENCE [LARGE SCALE GENOMIC DNA]</scope>
    <source>
        <strain evidence="11 12">DSM 6035</strain>
    </source>
</reference>
<proteinExistence type="predicted"/>
<evidence type="ECO:0000259" key="10">
    <source>
        <dbReference type="Pfam" id="PF07885"/>
    </source>
</evidence>
<dbReference type="Gene3D" id="1.20.120.350">
    <property type="entry name" value="Voltage-gated potassium channels. Chain C"/>
    <property type="match status" value="1"/>
</dbReference>
<evidence type="ECO:0000256" key="8">
    <source>
        <dbReference type="SAM" id="Coils"/>
    </source>
</evidence>
<dbReference type="InterPro" id="IPR028325">
    <property type="entry name" value="VG_K_chnl"/>
</dbReference>
<evidence type="ECO:0000256" key="6">
    <source>
        <dbReference type="ARBA" id="ARBA00023136"/>
    </source>
</evidence>
<dbReference type="Proteomes" id="UP000051412">
    <property type="component" value="Unassembled WGS sequence"/>
</dbReference>
<keyword evidence="6 9" id="KW-0472">Membrane</keyword>
<dbReference type="Pfam" id="PF07885">
    <property type="entry name" value="Ion_trans_2"/>
    <property type="match status" value="1"/>
</dbReference>
<sequence>MGEIMKTNQKIYEVFMAVLAIISIILIVLSYGSVIDINHGYPELLNNAILIIFTIDYFARLFLAKDKKKFFKENIFDLLSIIPVSASFNLFRFARIGRLVVVFRLVRLIGLTGKLNRLLKINGLIYIIYTSIAILIVTASMYSISEHVPYGESLWWAIATATTIGYGDISPHTFLGKLAAILLMVIGIGFVGVLTSSLTNFFIQDHTNDRMATVLNKLSDLEKSNRELQAEVRKLLKEEERNK</sequence>
<evidence type="ECO:0000313" key="12">
    <source>
        <dbReference type="Proteomes" id="UP000051412"/>
    </source>
</evidence>
<evidence type="ECO:0000256" key="2">
    <source>
        <dbReference type="ARBA" id="ARBA00022448"/>
    </source>
</evidence>
<dbReference type="InterPro" id="IPR013099">
    <property type="entry name" value="K_chnl_dom"/>
</dbReference>
<keyword evidence="8" id="KW-0175">Coiled coil</keyword>
<organism evidence="11 12">
    <name type="scientific">Limosilactobacillus panis DSM 6035</name>
    <dbReference type="NCBI Taxonomy" id="1423782"/>
    <lineage>
        <taxon>Bacteria</taxon>
        <taxon>Bacillati</taxon>
        <taxon>Bacillota</taxon>
        <taxon>Bacilli</taxon>
        <taxon>Lactobacillales</taxon>
        <taxon>Lactobacillaceae</taxon>
        <taxon>Limosilactobacillus</taxon>
    </lineage>
</organism>
<evidence type="ECO:0000256" key="7">
    <source>
        <dbReference type="ARBA" id="ARBA00023303"/>
    </source>
</evidence>
<evidence type="ECO:0000256" key="1">
    <source>
        <dbReference type="ARBA" id="ARBA00004141"/>
    </source>
</evidence>
<evidence type="ECO:0000313" key="11">
    <source>
        <dbReference type="EMBL" id="KRM25399.1"/>
    </source>
</evidence>
<comment type="caution">
    <text evidence="11">The sequence shown here is derived from an EMBL/GenBank/DDBJ whole genome shotgun (WGS) entry which is preliminary data.</text>
</comment>
<dbReference type="GO" id="GO:0005249">
    <property type="term" value="F:voltage-gated potassium channel activity"/>
    <property type="evidence" value="ECO:0007669"/>
    <property type="project" value="InterPro"/>
</dbReference>
<dbReference type="Gene3D" id="1.10.287.70">
    <property type="match status" value="1"/>
</dbReference>
<keyword evidence="4 9" id="KW-1133">Transmembrane helix</keyword>
<evidence type="ECO:0000256" key="5">
    <source>
        <dbReference type="ARBA" id="ARBA00023065"/>
    </source>
</evidence>
<accession>A0A0R1X537</accession>
<evidence type="ECO:0000256" key="9">
    <source>
        <dbReference type="SAM" id="Phobius"/>
    </source>
</evidence>